<dbReference type="InterPro" id="IPR051686">
    <property type="entry name" value="Lipoprotein_DolP"/>
</dbReference>
<gene>
    <name evidence="2" type="ORF">EIP75_13780</name>
</gene>
<dbReference type="PANTHER" id="PTHR34606">
    <property type="entry name" value="BON DOMAIN-CONTAINING PROTEIN"/>
    <property type="match status" value="1"/>
</dbReference>
<reference evidence="2 3" key="1">
    <citation type="submission" date="2018-12" db="EMBL/GenBank/DDBJ databases">
        <title>The whole draft genome of Aquabacterium sp. SJQ9.</title>
        <authorList>
            <person name="Sun L."/>
            <person name="Gao X."/>
            <person name="Chen W."/>
            <person name="Huang K."/>
        </authorList>
    </citation>
    <scope>NUCLEOTIDE SEQUENCE [LARGE SCALE GENOMIC DNA]</scope>
    <source>
        <strain evidence="2 3">SJQ9</strain>
    </source>
</reference>
<evidence type="ECO:0000259" key="1">
    <source>
        <dbReference type="PROSITE" id="PS50914"/>
    </source>
</evidence>
<name>A0A426V9X6_9BURK</name>
<proteinExistence type="predicted"/>
<dbReference type="InterPro" id="IPR007055">
    <property type="entry name" value="BON_dom"/>
</dbReference>
<dbReference type="PROSITE" id="PS51257">
    <property type="entry name" value="PROKAR_LIPOPROTEIN"/>
    <property type="match status" value="1"/>
</dbReference>
<dbReference type="EMBL" id="RSED01000010">
    <property type="protein sequence ID" value="RRS03662.1"/>
    <property type="molecule type" value="Genomic_DNA"/>
</dbReference>
<feature type="domain" description="BON" evidence="1">
    <location>
        <begin position="71"/>
        <end position="139"/>
    </location>
</feature>
<organism evidence="2 3">
    <name type="scientific">Aquabacterium soli</name>
    <dbReference type="NCBI Taxonomy" id="2493092"/>
    <lineage>
        <taxon>Bacteria</taxon>
        <taxon>Pseudomonadati</taxon>
        <taxon>Pseudomonadota</taxon>
        <taxon>Betaproteobacteria</taxon>
        <taxon>Burkholderiales</taxon>
        <taxon>Aquabacterium</taxon>
    </lineage>
</organism>
<dbReference type="Proteomes" id="UP000269265">
    <property type="component" value="Unassembled WGS sequence"/>
</dbReference>
<dbReference type="PANTHER" id="PTHR34606:SF15">
    <property type="entry name" value="BON DOMAIN-CONTAINING PROTEIN"/>
    <property type="match status" value="1"/>
</dbReference>
<keyword evidence="3" id="KW-1185">Reference proteome</keyword>
<dbReference type="RefSeq" id="WP_125243868.1">
    <property type="nucleotide sequence ID" value="NZ_RSED01000010.1"/>
</dbReference>
<dbReference type="AlphaFoldDB" id="A0A426V9X6"/>
<accession>A0A426V9X6</accession>
<dbReference type="Pfam" id="PF04972">
    <property type="entry name" value="BON"/>
    <property type="match status" value="1"/>
</dbReference>
<sequence length="140" mass="14651">MFPRTTRWLPAMVMLAGGLSACDRHAPQRVAAHEDGAPPALDLAIARADEAGLRLTDGRRQDAAEMQASMQDAAITARVNAALMSDSQLSGLRIEVQTQNGTVTLRGSAPDALVIARATELASAVEGVSSVVNEIKVSTT</sequence>
<dbReference type="Gene3D" id="3.30.1340.30">
    <property type="match status" value="1"/>
</dbReference>
<evidence type="ECO:0000313" key="2">
    <source>
        <dbReference type="EMBL" id="RRS03662.1"/>
    </source>
</evidence>
<dbReference type="PROSITE" id="PS50914">
    <property type="entry name" value="BON"/>
    <property type="match status" value="1"/>
</dbReference>
<dbReference type="OrthoDB" id="8564061at2"/>
<evidence type="ECO:0000313" key="3">
    <source>
        <dbReference type="Proteomes" id="UP000269265"/>
    </source>
</evidence>
<comment type="caution">
    <text evidence="2">The sequence shown here is derived from an EMBL/GenBank/DDBJ whole genome shotgun (WGS) entry which is preliminary data.</text>
</comment>
<protein>
    <submittedName>
        <fullName evidence="2">BON domain-containing protein</fullName>
    </submittedName>
</protein>